<dbReference type="Pfam" id="PF07087">
    <property type="entry name" value="DUF1353"/>
    <property type="match status" value="1"/>
</dbReference>
<evidence type="ECO:0000313" key="3">
    <source>
        <dbReference type="Proteomes" id="UP000663914"/>
    </source>
</evidence>
<dbReference type="RefSeq" id="WP_208555315.1">
    <property type="nucleotide sequence ID" value="NZ_CP072011.1"/>
</dbReference>
<accession>A0A8B6UTT9</accession>
<keyword evidence="1" id="KW-0732">Signal</keyword>
<feature type="chain" id="PRO_5032612232" evidence="1">
    <location>
        <begin position="19"/>
        <end position="243"/>
    </location>
</feature>
<evidence type="ECO:0000313" key="2">
    <source>
        <dbReference type="EMBL" id="QTH15316.1"/>
    </source>
</evidence>
<name>A0A8B6UTT9_9PSED</name>
<dbReference type="InterPro" id="IPR010767">
    <property type="entry name" value="Phage_CGC-2007_Cje0229"/>
</dbReference>
<dbReference type="EMBL" id="CP072011">
    <property type="protein sequence ID" value="QTH15316.1"/>
    <property type="molecule type" value="Genomic_DNA"/>
</dbReference>
<organism evidence="2 3">
    <name type="scientific">Pseudomonas corrugata</name>
    <dbReference type="NCBI Taxonomy" id="47879"/>
    <lineage>
        <taxon>Bacteria</taxon>
        <taxon>Pseudomonadati</taxon>
        <taxon>Pseudomonadota</taxon>
        <taxon>Gammaproteobacteria</taxon>
        <taxon>Pseudomonadales</taxon>
        <taxon>Pseudomonadaceae</taxon>
        <taxon>Pseudomonas</taxon>
    </lineage>
</organism>
<dbReference type="AlphaFoldDB" id="A0A8B6UTT9"/>
<evidence type="ECO:0000256" key="1">
    <source>
        <dbReference type="SAM" id="SignalP"/>
    </source>
</evidence>
<protein>
    <submittedName>
        <fullName evidence="2">DUF1353 domain-containing protein</fullName>
    </submittedName>
</protein>
<proteinExistence type="predicted"/>
<gene>
    <name evidence="2" type="ORF">C4C32_05275</name>
</gene>
<sequence length="243" mass="27078">MKTLIILTGLMLASQAIADDWGSFSDPLEVELLSTKHDARLLRDFTYTGPSPQRRFWIAPKNTVSDGASIPKIAWSVVGGPYDGQYRKAAIIHDVACVERTRSWKETHLAFYTAMRAAGVDATTAKIMYAAVYHFGPRWAEPTRVLLPRTKLKLVSYSLDEINAGLPPGKRAVLLDEGRVIDRTVSTGLFETEQRQEVVGAVIEVRELQPDLSIDAFEQMSREIKERNLSLSEIEKLSATTGK</sequence>
<feature type="signal peptide" evidence="1">
    <location>
        <begin position="1"/>
        <end position="18"/>
    </location>
</feature>
<reference evidence="2" key="1">
    <citation type="book" date="2019" name="MICROBIAL BIOTECHNOLOGY" publisher="Unknown Publisher">
        <title>Optimization of recombineering for directed mutagenesis of bacteria Pseudomonas corrugata 3'.</title>
        <authorList>
            <person name="Buinitskaja S.V."/>
            <person name="Pilipenok N."/>
            <person name="Valentovich L.N."/>
        </authorList>
    </citation>
    <scope>NUCLEOTIDE SEQUENCE</scope>
    <source>
        <strain evidence="2">3prime</strain>
    </source>
</reference>
<dbReference type="Proteomes" id="UP000663914">
    <property type="component" value="Chromosome"/>
</dbReference>
<reference evidence="2" key="2">
    <citation type="submission" date="2021-03" db="EMBL/GenBank/DDBJ databases">
        <authorList>
            <person name="Valentovich L.N."/>
            <person name="Akhremchuk A.E."/>
            <person name="Miamin V.E."/>
        </authorList>
    </citation>
    <scope>NUCLEOTIDE SEQUENCE</scope>
    <source>
        <strain evidence="2">3prime</strain>
    </source>
</reference>